<name>A0ABR3HY77_LOXSC</name>
<evidence type="ECO:0000259" key="5">
    <source>
        <dbReference type="Pfam" id="PF04500"/>
    </source>
</evidence>
<gene>
    <name evidence="6" type="ORF">ABMA27_001355</name>
</gene>
<proteinExistence type="predicted"/>
<evidence type="ECO:0000313" key="6">
    <source>
        <dbReference type="EMBL" id="KAL0881504.1"/>
    </source>
</evidence>
<evidence type="ECO:0000256" key="2">
    <source>
        <dbReference type="ARBA" id="ARBA00022771"/>
    </source>
</evidence>
<keyword evidence="1" id="KW-0479">Metal-binding</keyword>
<evidence type="ECO:0000256" key="3">
    <source>
        <dbReference type="ARBA" id="ARBA00022833"/>
    </source>
</evidence>
<comment type="caution">
    <text evidence="6">The sequence shown here is derived from an EMBL/GenBank/DDBJ whole genome shotgun (WGS) entry which is preliminary data.</text>
</comment>
<accession>A0ABR3HY77</accession>
<keyword evidence="3" id="KW-0862">Zinc</keyword>
<evidence type="ECO:0000256" key="1">
    <source>
        <dbReference type="ARBA" id="ARBA00022723"/>
    </source>
</evidence>
<dbReference type="InterPro" id="IPR007588">
    <property type="entry name" value="Znf_FLYWCH"/>
</dbReference>
<evidence type="ECO:0000313" key="7">
    <source>
        <dbReference type="Proteomes" id="UP001549920"/>
    </source>
</evidence>
<feature type="region of interest" description="Disordered" evidence="4">
    <location>
        <begin position="68"/>
        <end position="89"/>
    </location>
</feature>
<dbReference type="Gene3D" id="2.20.25.240">
    <property type="match status" value="1"/>
</dbReference>
<protein>
    <recommendedName>
        <fullName evidence="5">FLYWCH-type domain-containing protein</fullName>
    </recommendedName>
</protein>
<sequence>MILFIYIAEEKAVLKPTFKGGLFLYLNGYRHTKHSVAGQKTRWRCTQFRQKCRVKLFTVDDELILQKGEHNHPPNKKDSYFPHACPKDQ</sequence>
<organism evidence="6 7">
    <name type="scientific">Loxostege sticticalis</name>
    <name type="common">Beet webworm moth</name>
    <dbReference type="NCBI Taxonomy" id="481309"/>
    <lineage>
        <taxon>Eukaryota</taxon>
        <taxon>Metazoa</taxon>
        <taxon>Ecdysozoa</taxon>
        <taxon>Arthropoda</taxon>
        <taxon>Hexapoda</taxon>
        <taxon>Insecta</taxon>
        <taxon>Pterygota</taxon>
        <taxon>Neoptera</taxon>
        <taxon>Endopterygota</taxon>
        <taxon>Lepidoptera</taxon>
        <taxon>Glossata</taxon>
        <taxon>Ditrysia</taxon>
        <taxon>Pyraloidea</taxon>
        <taxon>Crambidae</taxon>
        <taxon>Pyraustinae</taxon>
        <taxon>Loxostege</taxon>
    </lineage>
</organism>
<feature type="domain" description="FLYWCH-type" evidence="5">
    <location>
        <begin position="17"/>
        <end position="72"/>
    </location>
</feature>
<reference evidence="6 7" key="1">
    <citation type="submission" date="2024-06" db="EMBL/GenBank/DDBJ databases">
        <title>A chromosome-level genome assembly of beet webworm, Loxostege sticticalis.</title>
        <authorList>
            <person name="Zhang Y."/>
        </authorList>
    </citation>
    <scope>NUCLEOTIDE SEQUENCE [LARGE SCALE GENOMIC DNA]</scope>
    <source>
        <strain evidence="6">AQ026</strain>
        <tissue evidence="6">Whole body</tissue>
    </source>
</reference>
<keyword evidence="7" id="KW-1185">Reference proteome</keyword>
<keyword evidence="2" id="KW-0863">Zinc-finger</keyword>
<dbReference type="EMBL" id="JBEUOH010000011">
    <property type="protein sequence ID" value="KAL0881504.1"/>
    <property type="molecule type" value="Genomic_DNA"/>
</dbReference>
<dbReference type="Pfam" id="PF04500">
    <property type="entry name" value="FLYWCH"/>
    <property type="match status" value="1"/>
</dbReference>
<evidence type="ECO:0000256" key="4">
    <source>
        <dbReference type="SAM" id="MobiDB-lite"/>
    </source>
</evidence>
<dbReference type="Proteomes" id="UP001549920">
    <property type="component" value="Unassembled WGS sequence"/>
</dbReference>